<name>A0AAU7PM14_9FIRM</name>
<dbReference type="PANTHER" id="PTHR30429:SF0">
    <property type="entry name" value="METHIONINE-BINDING LIPOPROTEIN METQ"/>
    <property type="match status" value="1"/>
</dbReference>
<comment type="subcellular location">
    <subcellularLocation>
        <location evidence="1">Membrane</location>
        <topology evidence="1">Lipid-anchor</topology>
    </subcellularLocation>
</comment>
<keyword evidence="5" id="KW-0564">Palmitate</keyword>
<organism evidence="8">
    <name type="scientific">Lacrimispora sp. BS-2</name>
    <dbReference type="NCBI Taxonomy" id="3151850"/>
    <lineage>
        <taxon>Bacteria</taxon>
        <taxon>Bacillati</taxon>
        <taxon>Bacillota</taxon>
        <taxon>Clostridia</taxon>
        <taxon>Lachnospirales</taxon>
        <taxon>Lachnospiraceae</taxon>
        <taxon>Lacrimispora</taxon>
    </lineage>
</organism>
<evidence type="ECO:0000256" key="4">
    <source>
        <dbReference type="ARBA" id="ARBA00023136"/>
    </source>
</evidence>
<keyword evidence="6" id="KW-0449">Lipoprotein</keyword>
<evidence type="ECO:0000256" key="2">
    <source>
        <dbReference type="ARBA" id="ARBA00008973"/>
    </source>
</evidence>
<sequence length="288" mass="31667">MKKRTLFLALTAMLAIAGTVGCGKNDLPPKAEETTQSVENPKEASKKIVIGGTSISKVYYDAIKDIFEAKGYETEFKTFDSNPVVLEACASGETDMALGQHKKFVMSYNKNNNANLDMAKPYAMYTGIGLYSEKHSSTAEFPDGARIAVMNDAMNEDIALRILESQGLIKLNADQKQATVADIVENPKKFEIIEMDQGQTVTTLSDVDGACVFFTHMAAAGKDASSYIARDTSMINYPMGVIVRKEEVDSDWAAAFAECFKDQAVQEKINKAFPNVFEFYTSDDQVKE</sequence>
<dbReference type="AlphaFoldDB" id="A0AAU7PM14"/>
<dbReference type="Pfam" id="PF03180">
    <property type="entry name" value="Lipoprotein_9"/>
    <property type="match status" value="1"/>
</dbReference>
<gene>
    <name evidence="8" type="ORF">ABFV83_15585</name>
</gene>
<dbReference type="GO" id="GO:0016020">
    <property type="term" value="C:membrane"/>
    <property type="evidence" value="ECO:0007669"/>
    <property type="project" value="UniProtKB-SubCell"/>
</dbReference>
<accession>A0AAU7PM14</accession>
<evidence type="ECO:0000313" key="8">
    <source>
        <dbReference type="EMBL" id="XBS53234.1"/>
    </source>
</evidence>
<dbReference type="EMBL" id="CP157940">
    <property type="protein sequence ID" value="XBS53234.1"/>
    <property type="molecule type" value="Genomic_DNA"/>
</dbReference>
<comment type="similarity">
    <text evidence="2">Belongs to the NlpA lipoprotein family.</text>
</comment>
<evidence type="ECO:0000256" key="5">
    <source>
        <dbReference type="ARBA" id="ARBA00023139"/>
    </source>
</evidence>
<evidence type="ECO:0000256" key="6">
    <source>
        <dbReference type="ARBA" id="ARBA00023288"/>
    </source>
</evidence>
<keyword evidence="4" id="KW-0472">Membrane</keyword>
<reference evidence="8" key="1">
    <citation type="submission" date="2024-06" db="EMBL/GenBank/DDBJ databases">
        <title>Lacrimispora cavernae sp. nov., a novel anaerobe isolated from bat guano pile inside a cave.</title>
        <authorList>
            <person name="Miller S.L."/>
            <person name="Lu N."/>
            <person name="King J."/>
            <person name="Sankaranarayanan K."/>
            <person name="Lawson P.A."/>
        </authorList>
    </citation>
    <scope>NUCLEOTIDE SEQUENCE</scope>
    <source>
        <strain evidence="8">BS-2</strain>
    </source>
</reference>
<dbReference type="InterPro" id="IPR004872">
    <property type="entry name" value="Lipoprotein_NlpA"/>
</dbReference>
<protein>
    <submittedName>
        <fullName evidence="8">MetQ/NlpA family ABC transporter substrate-binding protein</fullName>
    </submittedName>
</protein>
<proteinExistence type="inferred from homology"/>
<dbReference type="RefSeq" id="WP_349945114.1">
    <property type="nucleotide sequence ID" value="NZ_CP157940.1"/>
</dbReference>
<feature type="chain" id="PRO_5043885171" evidence="7">
    <location>
        <begin position="18"/>
        <end position="288"/>
    </location>
</feature>
<evidence type="ECO:0000256" key="1">
    <source>
        <dbReference type="ARBA" id="ARBA00004635"/>
    </source>
</evidence>
<dbReference type="PANTHER" id="PTHR30429">
    <property type="entry name" value="D-METHIONINE-BINDING LIPOPROTEIN METQ"/>
    <property type="match status" value="1"/>
</dbReference>
<keyword evidence="3 7" id="KW-0732">Signal</keyword>
<dbReference type="Gene3D" id="3.40.190.10">
    <property type="entry name" value="Periplasmic binding protein-like II"/>
    <property type="match status" value="2"/>
</dbReference>
<evidence type="ECO:0000256" key="7">
    <source>
        <dbReference type="SAM" id="SignalP"/>
    </source>
</evidence>
<dbReference type="SUPFAM" id="SSF53850">
    <property type="entry name" value="Periplasmic binding protein-like II"/>
    <property type="match status" value="1"/>
</dbReference>
<evidence type="ECO:0000256" key="3">
    <source>
        <dbReference type="ARBA" id="ARBA00022729"/>
    </source>
</evidence>
<feature type="signal peptide" evidence="7">
    <location>
        <begin position="1"/>
        <end position="17"/>
    </location>
</feature>
<dbReference type="PROSITE" id="PS51257">
    <property type="entry name" value="PROKAR_LIPOPROTEIN"/>
    <property type="match status" value="1"/>
</dbReference>